<dbReference type="GO" id="GO:0044550">
    <property type="term" value="P:secondary metabolite biosynthetic process"/>
    <property type="evidence" value="ECO:0007669"/>
    <property type="project" value="TreeGrafter"/>
</dbReference>
<name>A0A1S1J0S3_9FLAO</name>
<dbReference type="Pfam" id="PF00550">
    <property type="entry name" value="PP-binding"/>
    <property type="match status" value="1"/>
</dbReference>
<dbReference type="EMBL" id="MUHG01000004">
    <property type="protein sequence ID" value="OXB21436.1"/>
    <property type="molecule type" value="Genomic_DNA"/>
</dbReference>
<dbReference type="Proteomes" id="UP000198319">
    <property type="component" value="Unassembled WGS sequence"/>
</dbReference>
<dbReference type="PROSITE" id="PS50075">
    <property type="entry name" value="CARRIER"/>
    <property type="match status" value="1"/>
</dbReference>
<dbReference type="GO" id="GO:0003824">
    <property type="term" value="F:catalytic activity"/>
    <property type="evidence" value="ECO:0007669"/>
    <property type="project" value="InterPro"/>
</dbReference>
<keyword evidence="2" id="KW-0596">Phosphopantetheine</keyword>
<accession>A0A1S1J0S3</accession>
<dbReference type="SUPFAM" id="SSF52777">
    <property type="entry name" value="CoA-dependent acyltransferases"/>
    <property type="match status" value="2"/>
</dbReference>
<dbReference type="PANTHER" id="PTHR45527:SF1">
    <property type="entry name" value="FATTY ACID SYNTHASE"/>
    <property type="match status" value="1"/>
</dbReference>
<dbReference type="Gene3D" id="3.40.50.12780">
    <property type="entry name" value="N-terminal domain of ligase-like"/>
    <property type="match status" value="1"/>
</dbReference>
<evidence type="ECO:0000313" key="6">
    <source>
        <dbReference type="EMBL" id="OXB21436.1"/>
    </source>
</evidence>
<dbReference type="AlphaFoldDB" id="A0A1S1J0S3"/>
<dbReference type="Gene3D" id="3.30.559.30">
    <property type="entry name" value="Nonribosomal peptide synthetase, condensation domain"/>
    <property type="match status" value="1"/>
</dbReference>
<evidence type="ECO:0000256" key="2">
    <source>
        <dbReference type="ARBA" id="ARBA00022450"/>
    </source>
</evidence>
<dbReference type="STRING" id="1278819.BHE19_19320"/>
<dbReference type="Gene3D" id="1.10.1200.10">
    <property type="entry name" value="ACP-like"/>
    <property type="match status" value="1"/>
</dbReference>
<dbReference type="InterPro" id="IPR006162">
    <property type="entry name" value="Ppantetheine_attach_site"/>
</dbReference>
<comment type="cofactor">
    <cofactor evidence="1">
        <name>pantetheine 4'-phosphate</name>
        <dbReference type="ChEBI" id="CHEBI:47942"/>
    </cofactor>
</comment>
<dbReference type="InterPro" id="IPR001242">
    <property type="entry name" value="Condensation_dom"/>
</dbReference>
<feature type="domain" description="Carrier" evidence="4">
    <location>
        <begin position="951"/>
        <end position="1026"/>
    </location>
</feature>
<evidence type="ECO:0000256" key="3">
    <source>
        <dbReference type="ARBA" id="ARBA00022553"/>
    </source>
</evidence>
<dbReference type="GO" id="GO:0005737">
    <property type="term" value="C:cytoplasm"/>
    <property type="evidence" value="ECO:0007669"/>
    <property type="project" value="TreeGrafter"/>
</dbReference>
<reference evidence="7" key="2">
    <citation type="submission" date="2016-09" db="EMBL/GenBank/DDBJ databases">
        <authorList>
            <person name="Chen S."/>
            <person name="Walker E."/>
        </authorList>
    </citation>
    <scope>NUCLEOTIDE SEQUENCE [LARGE SCALE GENOMIC DNA]</scope>
    <source>
        <strain evidence="7">MSU</strain>
    </source>
</reference>
<reference evidence="5" key="1">
    <citation type="submission" date="2016-09" db="EMBL/GenBank/DDBJ databases">
        <authorList>
            <person name="Capua I."/>
            <person name="De Benedictis P."/>
            <person name="Joannis T."/>
            <person name="Lombin L.H."/>
            <person name="Cattoli G."/>
        </authorList>
    </citation>
    <scope>NUCLEOTIDE SEQUENCE [LARGE SCALE GENOMIC DNA]</scope>
    <source>
        <strain evidence="5">MSU</strain>
    </source>
</reference>
<dbReference type="OrthoDB" id="4317020at2"/>
<dbReference type="Gene3D" id="3.30.559.10">
    <property type="entry name" value="Chloramphenicol acetyltransferase-like domain"/>
    <property type="match status" value="1"/>
</dbReference>
<evidence type="ECO:0000259" key="4">
    <source>
        <dbReference type="PROSITE" id="PS50075"/>
    </source>
</evidence>
<dbReference type="SUPFAM" id="SSF56801">
    <property type="entry name" value="Acetyl-CoA synthetase-like"/>
    <property type="match status" value="1"/>
</dbReference>
<dbReference type="Pfam" id="PF00668">
    <property type="entry name" value="Condensation"/>
    <property type="match status" value="1"/>
</dbReference>
<sequence length="1058" mass="121094">MKIKEIYALNPLQEGIFFRWQISENEYFEQSCYHIYGKVEVELLQKTFDFLVSRHDTLRTCFNNTTVNDILQVVLDSVPSGFYYRDESANENFSLENFKKSDRDKGFNLYKGSQIRLTVIKLRENVFEFIWSYHHIILDGWSIELLIKDFFYAYKCLLAGQEIKLSAPPSYSAYSKWLMELDKKSIAAYWEEYLSGFETNTGIPFFNPDNQNRQETEVKVLHTLSEKNKGTVTALCRELGITENIFFQTIWGILLAKYNDTDDVVFGSVVSGRPSEVDRIEEMLGLFINTIPVRIKFNSEETIKNILIDTQKEAIKSIPNHYIQLAEIQSNSNLGQQLFDTLVVYENYPSQEYAEDELINSAQDTLEVVGVEAFEKTNYNFSLAIVPGINTVLRFTYNAQKYSSEFIENLKKCFEYLYLQVLENPDSLFSEIDLVAGEERNKLFFDFNRETFDITANQTIIGYFSKQVLKNPNKAAVKYKEESLSYQELDEKSNKLAHFLIQNYDIKEHDFVAVALERSEMLIVTILAIFKLGAVYVPIDIHFPEERKKIITESSQCVVVVNEDTIKEFENSTQNDTAINREIELSQIAYAIYTSGSTGKPKGVMVTHRNFSVLLTNCRKKFGTDSKTHFPVLASNSFDIFFFEVFYPLTIGGTITILNSETIQDLALLSKEIEKINGFHAVPVLMRQLLDYSIDFDMADRFSQVTKIFMGGEVSSNETLEDLSKIFPNASLHVLYGPTEGTIFITGQTYLQKQKSYNPQLIGVPNKGSKIYLLDTANNLVPIGVPGEICIAGEQVANGYVNDEGIGREVFMTDFFSRKKLYKTGDLARWHFNGVIEFIGRKDSQIKLNGYRIELGEIETALQEQETIKKAIVLVDNQKVDQKRIVAFYTGAEELDEKSLKKQLQQKLPSYMIPSKIIWVEAFPILINGKTNVKALLTLGQQTTKSEQYTLPKTELEAKILNIWKAILCNENIGIQDNFFEIGGNSISLMKMVRLINKELDINLKVLNAFKFSNIEALTHHITQDVEPGLELVDEKNSKSVDIANQTLSILKKKQQTN</sequence>
<evidence type="ECO:0000313" key="8">
    <source>
        <dbReference type="Proteomes" id="UP000198319"/>
    </source>
</evidence>
<dbReference type="InterPro" id="IPR009081">
    <property type="entry name" value="PP-bd_ACP"/>
</dbReference>
<dbReference type="PANTHER" id="PTHR45527">
    <property type="entry name" value="NONRIBOSOMAL PEPTIDE SYNTHETASE"/>
    <property type="match status" value="1"/>
</dbReference>
<dbReference type="InterPro" id="IPR025110">
    <property type="entry name" value="AMP-bd_C"/>
</dbReference>
<dbReference type="CDD" id="cd05930">
    <property type="entry name" value="A_NRPS"/>
    <property type="match status" value="1"/>
</dbReference>
<dbReference type="Pfam" id="PF00501">
    <property type="entry name" value="AMP-binding"/>
    <property type="match status" value="1"/>
</dbReference>
<evidence type="ECO:0000313" key="5">
    <source>
        <dbReference type="EMBL" id="OHT43124.1"/>
    </source>
</evidence>
<protein>
    <recommendedName>
        <fullName evidence="4">Carrier domain-containing protein</fullName>
    </recommendedName>
</protein>
<proteinExistence type="predicted"/>
<dbReference type="InterPro" id="IPR036736">
    <property type="entry name" value="ACP-like_sf"/>
</dbReference>
<dbReference type="InterPro" id="IPR042099">
    <property type="entry name" value="ANL_N_sf"/>
</dbReference>
<dbReference type="PROSITE" id="PS00012">
    <property type="entry name" value="PHOSPHOPANTETHEINE"/>
    <property type="match status" value="1"/>
</dbReference>
<evidence type="ECO:0000256" key="1">
    <source>
        <dbReference type="ARBA" id="ARBA00001957"/>
    </source>
</evidence>
<dbReference type="InterPro" id="IPR000873">
    <property type="entry name" value="AMP-dep_synth/lig_dom"/>
</dbReference>
<dbReference type="CDD" id="cd19543">
    <property type="entry name" value="DCL_NRPS"/>
    <property type="match status" value="1"/>
</dbReference>
<reference evidence="6 8" key="3">
    <citation type="submission" date="2016-11" db="EMBL/GenBank/DDBJ databases">
        <title>Whole genomes of Flavobacteriaceae.</title>
        <authorList>
            <person name="Stine C."/>
            <person name="Li C."/>
            <person name="Tadesse D."/>
        </authorList>
    </citation>
    <scope>NUCLEOTIDE SEQUENCE [LARGE SCALE GENOMIC DNA]</scope>
    <source>
        <strain evidence="6 8">ATCC BAA-2541</strain>
    </source>
</reference>
<dbReference type="Gene3D" id="3.30.300.30">
    <property type="match status" value="1"/>
</dbReference>
<dbReference type="GO" id="GO:0043041">
    <property type="term" value="P:amino acid activation for nonribosomal peptide biosynthetic process"/>
    <property type="evidence" value="ECO:0007669"/>
    <property type="project" value="TreeGrafter"/>
</dbReference>
<dbReference type="GO" id="GO:0031177">
    <property type="term" value="F:phosphopantetheine binding"/>
    <property type="evidence" value="ECO:0007669"/>
    <property type="project" value="TreeGrafter"/>
</dbReference>
<keyword evidence="3" id="KW-0597">Phosphoprotein</keyword>
<dbReference type="InterPro" id="IPR010071">
    <property type="entry name" value="AA_adenyl_dom"/>
</dbReference>
<evidence type="ECO:0000313" key="7">
    <source>
        <dbReference type="Proteomes" id="UP000180252"/>
    </source>
</evidence>
<dbReference type="InterPro" id="IPR023213">
    <property type="entry name" value="CAT-like_dom_sf"/>
</dbReference>
<dbReference type="RefSeq" id="WP_070908824.1">
    <property type="nucleotide sequence ID" value="NZ_MIKE01000029.1"/>
</dbReference>
<gene>
    <name evidence="6" type="ORF">B0A71_04250</name>
    <name evidence="5" type="ORF">BHE19_19320</name>
</gene>
<dbReference type="InterPro" id="IPR045851">
    <property type="entry name" value="AMP-bd_C_sf"/>
</dbReference>
<dbReference type="SUPFAM" id="SSF47336">
    <property type="entry name" value="ACP-like"/>
    <property type="match status" value="1"/>
</dbReference>
<dbReference type="Pfam" id="PF13193">
    <property type="entry name" value="AMP-binding_C"/>
    <property type="match status" value="1"/>
</dbReference>
<keyword evidence="8" id="KW-1185">Reference proteome</keyword>
<comment type="caution">
    <text evidence="5">The sequence shown here is derived from an EMBL/GenBank/DDBJ whole genome shotgun (WGS) entry which is preliminary data.</text>
</comment>
<dbReference type="NCBIfam" id="TIGR01733">
    <property type="entry name" value="AA-adenyl-dom"/>
    <property type="match status" value="1"/>
</dbReference>
<dbReference type="EMBL" id="MIKE01000029">
    <property type="protein sequence ID" value="OHT43124.1"/>
    <property type="molecule type" value="Genomic_DNA"/>
</dbReference>
<dbReference type="Proteomes" id="UP000180252">
    <property type="component" value="Unassembled WGS sequence"/>
</dbReference>
<organism evidence="5 7">
    <name type="scientific">Flavobacterium tructae</name>
    <dbReference type="NCBI Taxonomy" id="1114873"/>
    <lineage>
        <taxon>Bacteria</taxon>
        <taxon>Pseudomonadati</taxon>
        <taxon>Bacteroidota</taxon>
        <taxon>Flavobacteriia</taxon>
        <taxon>Flavobacteriales</taxon>
        <taxon>Flavobacteriaceae</taxon>
        <taxon>Flavobacterium</taxon>
    </lineage>
</organism>